<name>A0A1X7S7F6_ZYMT9</name>
<dbReference type="EMBL" id="LT853702">
    <property type="protein sequence ID" value="SMQ55450.1"/>
    <property type="molecule type" value="Genomic_DNA"/>
</dbReference>
<gene>
    <name evidence="1" type="ORF">ZT3D7_G10605</name>
</gene>
<proteinExistence type="predicted"/>
<dbReference type="AlphaFoldDB" id="A0A1X7S7F6"/>
<protein>
    <submittedName>
        <fullName evidence="1">Uncharacterized protein</fullName>
    </submittedName>
</protein>
<evidence type="ECO:0000313" key="1">
    <source>
        <dbReference type="EMBL" id="SMQ55450.1"/>
    </source>
</evidence>
<keyword evidence="2" id="KW-1185">Reference proteome</keyword>
<accession>A0A1X7S7F6</accession>
<sequence length="302" mass="35240">MDSLMHTRNYSEATFMGLSMELRLCIYEHLWTKPPFRTDTFFSKRDALPENALHPTNNIPHLPNRTALLRVNKQIFNEGMSTLGRNSELRMRECKAVGLNLCRNPAKVVTSPSDRGRQLCKYCLKPHHVLGPRPPAYAMPYITRLAIKIMEPVMDCHWLTAKDQEYLANVKHVRVRFPTYEKFSIERLRHDRLSINMPLEIPSLVSLTVEISAPACNILVYHGPWNSIVSQDDRWAMLSYARGLLLKHCMTVTEDLRARLEKAGKEIELDVYGLAFEETQSELEKRMRRDRPARRDYVLRYR</sequence>
<organism evidence="1 2">
    <name type="scientific">Zymoseptoria tritici (strain ST99CH_3D7)</name>
    <dbReference type="NCBI Taxonomy" id="1276538"/>
    <lineage>
        <taxon>Eukaryota</taxon>
        <taxon>Fungi</taxon>
        <taxon>Dikarya</taxon>
        <taxon>Ascomycota</taxon>
        <taxon>Pezizomycotina</taxon>
        <taxon>Dothideomycetes</taxon>
        <taxon>Dothideomycetidae</taxon>
        <taxon>Mycosphaerellales</taxon>
        <taxon>Mycosphaerellaceae</taxon>
        <taxon>Zymoseptoria</taxon>
    </lineage>
</organism>
<reference evidence="1 2" key="1">
    <citation type="submission" date="2016-06" db="EMBL/GenBank/DDBJ databases">
        <authorList>
            <person name="Kjaerup R.B."/>
            <person name="Dalgaard T.S."/>
            <person name="Juul-Madsen H.R."/>
        </authorList>
    </citation>
    <scope>NUCLEOTIDE SEQUENCE [LARGE SCALE GENOMIC DNA]</scope>
</reference>
<evidence type="ECO:0000313" key="2">
    <source>
        <dbReference type="Proteomes" id="UP000215127"/>
    </source>
</evidence>
<dbReference type="Proteomes" id="UP000215127">
    <property type="component" value="Chromosome 11"/>
</dbReference>